<comment type="caution">
    <text evidence="5">The sequence shown here is derived from an EMBL/GenBank/DDBJ whole genome shotgun (WGS) entry which is preliminary data.</text>
</comment>
<evidence type="ECO:0000259" key="4">
    <source>
        <dbReference type="Pfam" id="PF22124"/>
    </source>
</evidence>
<dbReference type="Proteomes" id="UP001357452">
    <property type="component" value="Unassembled WGS sequence"/>
</dbReference>
<dbReference type="GO" id="GO:0016787">
    <property type="term" value="F:hydrolase activity"/>
    <property type="evidence" value="ECO:0007669"/>
    <property type="project" value="UniProtKB-KW"/>
</dbReference>
<protein>
    <submittedName>
        <fullName evidence="5">Glycoside hydrolase N-terminal domain-containing protein</fullName>
    </submittedName>
</protein>
<dbReference type="Gene3D" id="2.60.120.260">
    <property type="entry name" value="Galactose-binding domain-like"/>
    <property type="match status" value="1"/>
</dbReference>
<feature type="domain" description="Alpha fucosidase A-like C-terminal" evidence="3">
    <location>
        <begin position="858"/>
        <end position="925"/>
    </location>
</feature>
<dbReference type="RefSeq" id="WP_330975352.1">
    <property type="nucleotide sequence ID" value="NZ_JAZGLY010000007.1"/>
</dbReference>
<dbReference type="Gene3D" id="2.70.98.50">
    <property type="entry name" value="putative glycoside hydrolase family protein from bacillus halodurans"/>
    <property type="match status" value="1"/>
</dbReference>
<evidence type="ECO:0000313" key="6">
    <source>
        <dbReference type="Proteomes" id="UP001357452"/>
    </source>
</evidence>
<dbReference type="Pfam" id="PF22124">
    <property type="entry name" value="Glyco_hydro_95_cat"/>
    <property type="match status" value="1"/>
</dbReference>
<dbReference type="InterPro" id="IPR027414">
    <property type="entry name" value="GH95_N_dom"/>
</dbReference>
<proteinExistence type="predicted"/>
<dbReference type="Pfam" id="PF21307">
    <property type="entry name" value="Glyco_hydro_95_C"/>
    <property type="match status" value="1"/>
</dbReference>
<feature type="domain" description="Glycosyl hydrolase family 95 N-terminal" evidence="2">
    <location>
        <begin position="285"/>
        <end position="433"/>
    </location>
</feature>
<keyword evidence="1" id="KW-0732">Signal</keyword>
<feature type="chain" id="PRO_5046515644" evidence="1">
    <location>
        <begin position="23"/>
        <end position="940"/>
    </location>
</feature>
<dbReference type="EMBL" id="JAZGLY010000007">
    <property type="protein sequence ID" value="MEE6187947.1"/>
    <property type="molecule type" value="Genomic_DNA"/>
</dbReference>
<keyword evidence="6" id="KW-1185">Reference proteome</keyword>
<dbReference type="InterPro" id="IPR008979">
    <property type="entry name" value="Galactose-bd-like_sf"/>
</dbReference>
<sequence>MKKLVRVILAFTFGILVNTSMAQDLELWYHRPAEKWVEALPIGNGRIGAMIFGGIDEDRIQFNEETLWTGSVRNYNRQNAWRYLDSIRNLLFAGKQREAEELAEREFMGIKSAEGDKEAWIEHVTAVLKQNANPSQYNYNDASWKTIKVPSYEGWEVQGFEGMDGAVWFRYYFQLPKEWEGKNLILDLNRVSEYDFTYINGALVGSQYNTQARRYEIPASLLKKGKNSIAILVLNFSGKGGILGYKDTTQHIGLYPKGSIVSEKLSLNGEWKYYIQDDDPPPVGQYQASYQPFGDLNLDFDINIAAVSNYKRSLDLSNAIATTQYDYNGVHYKREYFASAPSQTLVVHLSANKNAAISFAAGLSSPHKKYSLQKINANTVALTVSVKHGALYGVSYLMVQTDGGRIDVCNEKVVISNANTATLYLTAATNFVSYNDVSGQPDSICRSIIDKVQQSTFSDIRKAHIAEYQQYFNTFFIALGNEAQRLRQQQKPTDLRLAAFVHNDDPSFLALYVQYGRYLLISSSRPRTRPANLQGIWNDLLSPPWGSKYTTNINLEMNYWPADLLNLSPMQQPLFEMIKELAVTGTETAKQYYNAPGWVLHHNTDLWRGTAPINAANHGIWVGGAAWLCDHLWQHYLYTLDKKFLEQTAYPIMKSAAQFFNAFLIKDPKTGYLISAPSNSPEHGGLVAGPTMDHQLIRNLFQSVIKASEILKKDDEFRDTLKNKVDSIFPNKIGRYGQLQEWMEDVDDTTNKHRHLSHLWAVYPGSEINWEQTPELMKAARQSLVYRGDEATGWSLAWKINLWARFKDAERAYKLIQMLLSPVKGGAGSYPNLFDAHPPFQIDGNFGGAAGLGEMLLQSHAGFLEVLPALPAALSNGWVKGLLARGGFEVEINWKSGQLQYVIVHSKAGMPLKLRYQGKEVAVNTVKGGVYKFSAALQQL</sequence>
<dbReference type="Pfam" id="PF14498">
    <property type="entry name" value="Glyco_hyd_65N_2"/>
    <property type="match status" value="2"/>
</dbReference>
<dbReference type="PANTHER" id="PTHR31084:SF0">
    <property type="entry name" value="ALPHA-L-FUCOSIDASE 2"/>
    <property type="match status" value="1"/>
</dbReference>
<dbReference type="SUPFAM" id="SSF48208">
    <property type="entry name" value="Six-hairpin glycosidases"/>
    <property type="match status" value="1"/>
</dbReference>
<dbReference type="InterPro" id="IPR012341">
    <property type="entry name" value="6hp_glycosidase-like_sf"/>
</dbReference>
<dbReference type="InterPro" id="IPR054363">
    <property type="entry name" value="GH95_cat"/>
</dbReference>
<dbReference type="PANTHER" id="PTHR31084">
    <property type="entry name" value="ALPHA-L-FUCOSIDASE 2"/>
    <property type="match status" value="1"/>
</dbReference>
<feature type="signal peptide" evidence="1">
    <location>
        <begin position="1"/>
        <end position="22"/>
    </location>
</feature>
<dbReference type="Gene3D" id="1.50.10.10">
    <property type="match status" value="1"/>
</dbReference>
<reference evidence="5 6" key="1">
    <citation type="submission" date="2024-01" db="EMBL/GenBank/DDBJ databases">
        <title>Niabella digestum sp. nov., isolated from waste digestion system.</title>
        <authorList>
            <person name="Zhang L."/>
        </authorList>
    </citation>
    <scope>NUCLEOTIDE SEQUENCE [LARGE SCALE GENOMIC DNA]</scope>
    <source>
        <strain evidence="5 6">A18</strain>
    </source>
</reference>
<gene>
    <name evidence="5" type="ORF">V2H41_11750</name>
</gene>
<organism evidence="5 6">
    <name type="scientific">Niabella digestorum</name>
    <dbReference type="NCBI Taxonomy" id="3117701"/>
    <lineage>
        <taxon>Bacteria</taxon>
        <taxon>Pseudomonadati</taxon>
        <taxon>Bacteroidota</taxon>
        <taxon>Chitinophagia</taxon>
        <taxon>Chitinophagales</taxon>
        <taxon>Chitinophagaceae</taxon>
        <taxon>Niabella</taxon>
    </lineage>
</organism>
<accession>A0ABU7RJ24</accession>
<feature type="domain" description="Glycosyl hydrolase family 95 N-terminal" evidence="2">
    <location>
        <begin position="27"/>
        <end position="111"/>
    </location>
</feature>
<dbReference type="SUPFAM" id="SSF49785">
    <property type="entry name" value="Galactose-binding domain-like"/>
    <property type="match status" value="1"/>
</dbReference>
<evidence type="ECO:0000256" key="1">
    <source>
        <dbReference type="SAM" id="SignalP"/>
    </source>
</evidence>
<dbReference type="InterPro" id="IPR008928">
    <property type="entry name" value="6-hairpin_glycosidase_sf"/>
</dbReference>
<keyword evidence="5" id="KW-0378">Hydrolase</keyword>
<feature type="domain" description="Glycosyl hydrolase family 95 catalytic" evidence="4">
    <location>
        <begin position="457"/>
        <end position="856"/>
    </location>
</feature>
<evidence type="ECO:0000313" key="5">
    <source>
        <dbReference type="EMBL" id="MEE6187947.1"/>
    </source>
</evidence>
<name>A0ABU7RJ24_9BACT</name>
<dbReference type="InterPro" id="IPR049053">
    <property type="entry name" value="AFCA-like_C"/>
</dbReference>
<evidence type="ECO:0000259" key="2">
    <source>
        <dbReference type="Pfam" id="PF14498"/>
    </source>
</evidence>
<evidence type="ECO:0000259" key="3">
    <source>
        <dbReference type="Pfam" id="PF21307"/>
    </source>
</evidence>